<comment type="caution">
    <text evidence="2">The sequence shown here is derived from an EMBL/GenBank/DDBJ whole genome shotgun (WGS) entry which is preliminary data.</text>
</comment>
<accession>A0A269PEA7</accession>
<feature type="region of interest" description="Disordered" evidence="1">
    <location>
        <begin position="248"/>
        <end position="270"/>
    </location>
</feature>
<proteinExistence type="predicted"/>
<dbReference type="EMBL" id="NQMQ01000009">
    <property type="protein sequence ID" value="PAJ70446.1"/>
    <property type="molecule type" value="Genomic_DNA"/>
</dbReference>
<evidence type="ECO:0008006" key="4">
    <source>
        <dbReference type="Google" id="ProtNLM"/>
    </source>
</evidence>
<organism evidence="2 3">
    <name type="scientific">Corynebacterium hadale</name>
    <dbReference type="NCBI Taxonomy" id="2026255"/>
    <lineage>
        <taxon>Bacteria</taxon>
        <taxon>Bacillati</taxon>
        <taxon>Actinomycetota</taxon>
        <taxon>Actinomycetes</taxon>
        <taxon>Mycobacteriales</taxon>
        <taxon>Corynebacteriaceae</taxon>
        <taxon>Corynebacterium</taxon>
    </lineage>
</organism>
<feature type="region of interest" description="Disordered" evidence="1">
    <location>
        <begin position="1"/>
        <end position="25"/>
    </location>
</feature>
<gene>
    <name evidence="2" type="ORF">CIG21_03815</name>
</gene>
<dbReference type="RefSeq" id="WP_095275877.1">
    <property type="nucleotide sequence ID" value="NZ_CP047655.1"/>
</dbReference>
<sequence>MGLLDRNNDKDSTNREGNASDTDDVTAANGAQLAEGAGPIARAFISSVDKAVSLQTGTIRAYVDWLRRQDTDATPQDVQKRMDAHFRNTVSATGAGVGAAAAVPGVGLISGSAAVAGESVLFLDLAAFYTVASAYLRGDDPADPEQRRAMVLTTLVGTEGLAIVDTFVGENASRLPSKSTLARFSGPGLAEANNMLTKAALKQVRKKMRRAWIGKLLPLGLGAVAGTTANRKLADEVIKRVGQSLDPVPDAFATPLPPKKDDGQDSQGLSIDPKRFAQWILNIFGRGKNDAEERAQVDAAIEATK</sequence>
<evidence type="ECO:0000313" key="3">
    <source>
        <dbReference type="Proteomes" id="UP000215771"/>
    </source>
</evidence>
<reference evidence="2 3" key="1">
    <citation type="submission" date="2017-08" db="EMBL/GenBank/DDBJ databases">
        <authorList>
            <person name="de Groot N.N."/>
        </authorList>
    </citation>
    <scope>NUCLEOTIDE SEQUENCE [LARGE SCALE GENOMIC DNA]</scope>
    <source>
        <strain evidence="2 3">NBT06-6</strain>
    </source>
</reference>
<feature type="compositionally biased region" description="Basic and acidic residues" evidence="1">
    <location>
        <begin position="1"/>
        <end position="14"/>
    </location>
</feature>
<name>A0A269PEA7_9CORY</name>
<dbReference type="AlphaFoldDB" id="A0A269PEA7"/>
<evidence type="ECO:0000313" key="2">
    <source>
        <dbReference type="EMBL" id="PAJ70446.1"/>
    </source>
</evidence>
<dbReference type="Proteomes" id="UP000215771">
    <property type="component" value="Unassembled WGS sequence"/>
</dbReference>
<protein>
    <recommendedName>
        <fullName evidence="4">EcsC family protein</fullName>
    </recommendedName>
</protein>
<evidence type="ECO:0000256" key="1">
    <source>
        <dbReference type="SAM" id="MobiDB-lite"/>
    </source>
</evidence>